<dbReference type="SUPFAM" id="SSF63817">
    <property type="entry name" value="Sortase"/>
    <property type="match status" value="1"/>
</dbReference>
<evidence type="ECO:0000313" key="5">
    <source>
        <dbReference type="Proteomes" id="UP000239415"/>
    </source>
</evidence>
<dbReference type="GO" id="GO:0016787">
    <property type="term" value="F:hydrolase activity"/>
    <property type="evidence" value="ECO:0007669"/>
    <property type="project" value="UniProtKB-KW"/>
</dbReference>
<keyword evidence="3" id="KW-0732">Signal</keyword>
<feature type="chain" id="PRO_5015677462" evidence="3">
    <location>
        <begin position="24"/>
        <end position="437"/>
    </location>
</feature>
<gene>
    <name evidence="4" type="ORF">CLV67_113150</name>
</gene>
<evidence type="ECO:0000256" key="3">
    <source>
        <dbReference type="SAM" id="SignalP"/>
    </source>
</evidence>
<evidence type="ECO:0000256" key="2">
    <source>
        <dbReference type="SAM" id="MobiDB-lite"/>
    </source>
</evidence>
<dbReference type="CDD" id="cd05829">
    <property type="entry name" value="Sortase_F"/>
    <property type="match status" value="1"/>
</dbReference>
<feature type="region of interest" description="Disordered" evidence="2">
    <location>
        <begin position="260"/>
        <end position="291"/>
    </location>
</feature>
<dbReference type="AlphaFoldDB" id="A0A2T0K699"/>
<organism evidence="4 5">
    <name type="scientific">Actinoplanes italicus</name>
    <dbReference type="NCBI Taxonomy" id="113567"/>
    <lineage>
        <taxon>Bacteria</taxon>
        <taxon>Bacillati</taxon>
        <taxon>Actinomycetota</taxon>
        <taxon>Actinomycetes</taxon>
        <taxon>Micromonosporales</taxon>
        <taxon>Micromonosporaceae</taxon>
        <taxon>Actinoplanes</taxon>
    </lineage>
</organism>
<dbReference type="InterPro" id="IPR042001">
    <property type="entry name" value="Sortase_F"/>
</dbReference>
<feature type="signal peptide" evidence="3">
    <location>
        <begin position="1"/>
        <end position="23"/>
    </location>
</feature>
<name>A0A2T0K699_9ACTN</name>
<comment type="caution">
    <text evidence="4">The sequence shown here is derived from an EMBL/GenBank/DDBJ whole genome shotgun (WGS) entry which is preliminary data.</text>
</comment>
<dbReference type="InterPro" id="IPR005754">
    <property type="entry name" value="Sortase"/>
</dbReference>
<dbReference type="Proteomes" id="UP000239415">
    <property type="component" value="Unassembled WGS sequence"/>
</dbReference>
<keyword evidence="1" id="KW-0378">Hydrolase</keyword>
<dbReference type="InterPro" id="IPR023365">
    <property type="entry name" value="Sortase_dom-sf"/>
</dbReference>
<protein>
    <submittedName>
        <fullName evidence="4">Sortase family protein</fullName>
    </submittedName>
</protein>
<accession>A0A2T0K699</accession>
<dbReference type="EMBL" id="PVMZ01000013">
    <property type="protein sequence ID" value="PRX18316.1"/>
    <property type="molecule type" value="Genomic_DNA"/>
</dbReference>
<dbReference type="NCBIfam" id="NF033748">
    <property type="entry name" value="class_F_sortase"/>
    <property type="match status" value="1"/>
</dbReference>
<reference evidence="4 5" key="1">
    <citation type="submission" date="2018-03" db="EMBL/GenBank/DDBJ databases">
        <title>Genomic Encyclopedia of Archaeal and Bacterial Type Strains, Phase II (KMG-II): from individual species to whole genera.</title>
        <authorList>
            <person name="Goeker M."/>
        </authorList>
    </citation>
    <scope>NUCLEOTIDE SEQUENCE [LARGE SCALE GENOMIC DNA]</scope>
    <source>
        <strain evidence="4 5">DSM 43146</strain>
    </source>
</reference>
<sequence>MRMRWVLAVAAMALAVAPSPAYADESVHVRLLELNSSGASGTAVLTALPGGDLRIRVTASGLVPGVVHVQHLHGSVDGMNFHCPPPSADRDADGWISTEEGLPSYGAIFVALTTWGDVSRASGLAMDRMPVADASGTVRFDRTIAAADLPPGTVEHLKDLHVVQHGVDANGNGKYDLGTLGESTLAKSAGLSGIPQEATHPATCGMIAGAAAGSVPVGGVATGDGSSLASVSPWPTFGALALVGVPVACLVAVAVALRPAAEPPSPPAPASAGAPAAPPATPALTRGGLLPASPPTRLTISALNIDVPLTGLGLRPGGAMEVPDDARTVGWFTGAPTPGSLGPAILAGHVDFKGTAGTFARLSALRPGDEVRVSRRDGTAAVFAVTEVGRYPKDRFPTEKVYGPIDHAGLRLITCGGDFDRRTGHYEDNVVVFGAAA</sequence>
<keyword evidence="5" id="KW-1185">Reference proteome</keyword>
<evidence type="ECO:0000313" key="4">
    <source>
        <dbReference type="EMBL" id="PRX18316.1"/>
    </source>
</evidence>
<dbReference type="Pfam" id="PF04203">
    <property type="entry name" value="Sortase"/>
    <property type="match status" value="1"/>
</dbReference>
<proteinExistence type="predicted"/>
<evidence type="ECO:0000256" key="1">
    <source>
        <dbReference type="ARBA" id="ARBA00022801"/>
    </source>
</evidence>
<dbReference type="Gene3D" id="2.40.260.10">
    <property type="entry name" value="Sortase"/>
    <property type="match status" value="1"/>
</dbReference>